<dbReference type="EMBL" id="GBRH01277926">
    <property type="protein sequence ID" value="JAD19969.1"/>
    <property type="molecule type" value="Transcribed_RNA"/>
</dbReference>
<reference evidence="1" key="1">
    <citation type="submission" date="2014-09" db="EMBL/GenBank/DDBJ databases">
        <authorList>
            <person name="Magalhaes I.L.F."/>
            <person name="Oliveira U."/>
            <person name="Santos F.R."/>
            <person name="Vidigal T.H.D.A."/>
            <person name="Brescovit A.D."/>
            <person name="Santos A.J."/>
        </authorList>
    </citation>
    <scope>NUCLEOTIDE SEQUENCE</scope>
    <source>
        <tissue evidence="1">Shoot tissue taken approximately 20 cm above the soil surface</tissue>
    </source>
</reference>
<dbReference type="AlphaFoldDB" id="A0A0A8Y0U5"/>
<proteinExistence type="predicted"/>
<reference evidence="1" key="2">
    <citation type="journal article" date="2015" name="Data Brief">
        <title>Shoot transcriptome of the giant reed, Arundo donax.</title>
        <authorList>
            <person name="Barrero R.A."/>
            <person name="Guerrero F.D."/>
            <person name="Moolhuijzen P."/>
            <person name="Goolsby J.A."/>
            <person name="Tidwell J."/>
            <person name="Bellgard S.E."/>
            <person name="Bellgard M.I."/>
        </authorList>
    </citation>
    <scope>NUCLEOTIDE SEQUENCE</scope>
    <source>
        <tissue evidence="1">Shoot tissue taken approximately 20 cm above the soil surface</tissue>
    </source>
</reference>
<sequence length="44" mass="5056">MPCSFFLAFHAREHMVLSKIRRLFMTSLPLHLLLGLPPHCSPLP</sequence>
<name>A0A0A8Y0U5_ARUDO</name>
<organism evidence="1">
    <name type="scientific">Arundo donax</name>
    <name type="common">Giant reed</name>
    <name type="synonym">Donax arundinaceus</name>
    <dbReference type="NCBI Taxonomy" id="35708"/>
    <lineage>
        <taxon>Eukaryota</taxon>
        <taxon>Viridiplantae</taxon>
        <taxon>Streptophyta</taxon>
        <taxon>Embryophyta</taxon>
        <taxon>Tracheophyta</taxon>
        <taxon>Spermatophyta</taxon>
        <taxon>Magnoliopsida</taxon>
        <taxon>Liliopsida</taxon>
        <taxon>Poales</taxon>
        <taxon>Poaceae</taxon>
        <taxon>PACMAD clade</taxon>
        <taxon>Arundinoideae</taxon>
        <taxon>Arundineae</taxon>
        <taxon>Arundo</taxon>
    </lineage>
</organism>
<protein>
    <submittedName>
        <fullName evidence="1">Uncharacterized protein</fullName>
    </submittedName>
</protein>
<accession>A0A0A8Y0U5</accession>
<evidence type="ECO:0000313" key="1">
    <source>
        <dbReference type="EMBL" id="JAD19969.1"/>
    </source>
</evidence>